<organism evidence="2 3">
    <name type="scientific">Rhynchophorus ferrugineus</name>
    <name type="common">Red palm weevil</name>
    <name type="synonym">Curculio ferrugineus</name>
    <dbReference type="NCBI Taxonomy" id="354439"/>
    <lineage>
        <taxon>Eukaryota</taxon>
        <taxon>Metazoa</taxon>
        <taxon>Ecdysozoa</taxon>
        <taxon>Arthropoda</taxon>
        <taxon>Hexapoda</taxon>
        <taxon>Insecta</taxon>
        <taxon>Pterygota</taxon>
        <taxon>Neoptera</taxon>
        <taxon>Endopterygota</taxon>
        <taxon>Coleoptera</taxon>
        <taxon>Polyphaga</taxon>
        <taxon>Cucujiformia</taxon>
        <taxon>Curculionidae</taxon>
        <taxon>Dryophthorinae</taxon>
        <taxon>Rhynchophorus</taxon>
    </lineage>
</organism>
<accession>A0A834MCY1</accession>
<reference evidence="2" key="1">
    <citation type="submission" date="2020-08" db="EMBL/GenBank/DDBJ databases">
        <title>Genome sequencing and assembly of the red palm weevil Rhynchophorus ferrugineus.</title>
        <authorList>
            <person name="Dias G.B."/>
            <person name="Bergman C.M."/>
            <person name="Manee M."/>
        </authorList>
    </citation>
    <scope>NUCLEOTIDE SEQUENCE</scope>
    <source>
        <strain evidence="2">AA-2017</strain>
        <tissue evidence="2">Whole larva</tissue>
    </source>
</reference>
<keyword evidence="3" id="KW-1185">Reference proteome</keyword>
<evidence type="ECO:0000313" key="2">
    <source>
        <dbReference type="EMBL" id="KAF7273509.1"/>
    </source>
</evidence>
<dbReference type="AlphaFoldDB" id="A0A834MCY1"/>
<feature type="region of interest" description="Disordered" evidence="1">
    <location>
        <begin position="1"/>
        <end position="141"/>
    </location>
</feature>
<protein>
    <submittedName>
        <fullName evidence="2">Uncharacterized protein</fullName>
    </submittedName>
</protein>
<evidence type="ECO:0000256" key="1">
    <source>
        <dbReference type="SAM" id="MobiDB-lite"/>
    </source>
</evidence>
<name>A0A834MCY1_RHYFE</name>
<evidence type="ECO:0000313" key="3">
    <source>
        <dbReference type="Proteomes" id="UP000625711"/>
    </source>
</evidence>
<sequence length="141" mass="16007">MFKDEGPHNMNPFSGYDRRSDQTCRPSVPALDIRRGTNSVFRQFPRRKSATRQRESKKIKLDVTPQSKFQKISRHFDRRPPQYPGWDNHSGGAHVKAEYQTDMGRVRSGGTGGGSDTTRYCSERMSTSALGSEELVRGLNK</sequence>
<comment type="caution">
    <text evidence="2">The sequence shown here is derived from an EMBL/GenBank/DDBJ whole genome shotgun (WGS) entry which is preliminary data.</text>
</comment>
<feature type="compositionally biased region" description="Basic and acidic residues" evidence="1">
    <location>
        <begin position="52"/>
        <end position="61"/>
    </location>
</feature>
<dbReference type="EMBL" id="JAACXV010013383">
    <property type="protein sequence ID" value="KAF7273509.1"/>
    <property type="molecule type" value="Genomic_DNA"/>
</dbReference>
<dbReference type="Proteomes" id="UP000625711">
    <property type="component" value="Unassembled WGS sequence"/>
</dbReference>
<gene>
    <name evidence="2" type="ORF">GWI33_013785</name>
</gene>
<proteinExistence type="predicted"/>